<gene>
    <name evidence="1" type="ORF">A7P95_01885</name>
</gene>
<comment type="caution">
    <text evidence="1">The sequence shown here is derived from an EMBL/GenBank/DDBJ whole genome shotgun (WGS) entry which is preliminary data.</text>
</comment>
<reference evidence="2" key="1">
    <citation type="submission" date="2016-05" db="EMBL/GenBank/DDBJ databases">
        <title>Draft genome of Corynebacterium afermentans subsp. afermentans LCDC 88199T.</title>
        <authorList>
            <person name="Bernier A.-M."/>
            <person name="Bernard K."/>
        </authorList>
    </citation>
    <scope>NUCLEOTIDE SEQUENCE [LARGE SCALE GENOMIC DNA]</scope>
    <source>
        <strain evidence="2">NML02-A-017</strain>
    </source>
</reference>
<dbReference type="Proteomes" id="UP000077885">
    <property type="component" value="Unassembled WGS sequence"/>
</dbReference>
<dbReference type="RefSeq" id="WP_067590246.1">
    <property type="nucleotide sequence ID" value="NZ_LXSL01000011.1"/>
</dbReference>
<evidence type="ECO:0000313" key="1">
    <source>
        <dbReference type="EMBL" id="OAM31261.1"/>
    </source>
</evidence>
<name>A0A1A9S1K3_9NEIS</name>
<dbReference type="EMBL" id="LXSL01000011">
    <property type="protein sequence ID" value="OAM31261.1"/>
    <property type="molecule type" value="Genomic_DNA"/>
</dbReference>
<evidence type="ECO:0000313" key="2">
    <source>
        <dbReference type="Proteomes" id="UP000077885"/>
    </source>
</evidence>
<accession>A0A1A9S1K3</accession>
<sequence length="80" mass="9009">MRNWPDYETAAAYFPAITDKSRKDIKNLLTQQEAAKRFGSSHAVARSAAKRQIQAVRDAIEEKLAAAVTAAAERWYKDKL</sequence>
<dbReference type="AlphaFoldDB" id="A0A1A9S1K3"/>
<organism evidence="1 2">
    <name type="scientific">Eikenella longinqua</name>
    <dbReference type="NCBI Taxonomy" id="1795827"/>
    <lineage>
        <taxon>Bacteria</taxon>
        <taxon>Pseudomonadati</taxon>
        <taxon>Pseudomonadota</taxon>
        <taxon>Betaproteobacteria</taxon>
        <taxon>Neisseriales</taxon>
        <taxon>Neisseriaceae</taxon>
        <taxon>Eikenella</taxon>
    </lineage>
</organism>
<proteinExistence type="predicted"/>
<keyword evidence="2" id="KW-1185">Reference proteome</keyword>
<dbReference type="STRING" id="1795827.A7P95_01885"/>
<protein>
    <submittedName>
        <fullName evidence="1">Uncharacterized protein</fullName>
    </submittedName>
</protein>